<organism evidence="2 3">
    <name type="scientific">Candidatus [Bacteroides] periocalifornicus</name>
    <dbReference type="NCBI Taxonomy" id="1702214"/>
    <lineage>
        <taxon>Bacteria</taxon>
        <taxon>Pseudomonadati</taxon>
        <taxon>Bacteroidota</taxon>
    </lineage>
</organism>
<name>A0A0Q4BB48_9BACT</name>
<dbReference type="InterPro" id="IPR011990">
    <property type="entry name" value="TPR-like_helical_dom_sf"/>
</dbReference>
<evidence type="ECO:0000313" key="3">
    <source>
        <dbReference type="Proteomes" id="UP000054172"/>
    </source>
</evidence>
<dbReference type="AlphaFoldDB" id="A0A0Q4BB48"/>
<gene>
    <name evidence="2" type="ORF">AL399_01110</name>
</gene>
<protein>
    <submittedName>
        <fullName evidence="2">Uncharacterized protein</fullName>
    </submittedName>
</protein>
<proteinExistence type="predicted"/>
<keyword evidence="1" id="KW-0802">TPR repeat</keyword>
<sequence>MDEKLHQQIDEWTEADEHQKIVDLIEGLPADERDAEAIGLLARAYNNLGNYAKAIELLETTRAEGVDVANWHYRYGYALYYLDREREALRYFERVHELTPDDEDAVEFISECHVRVPFCRRVNEFWQWFTDNEPRLSAITESREEQGEETVEFVGAGVGLLADGVHFNLGGDHEFTFSVEGHPAHFYLYPYVVARMPEQFKGKWHFLPANPGLHHSFGFRMYDVDVNMDHVRLGVEYDSEANLFNLTFYHPGLCNLEEAQALNAFWIILELMVGEGLTYQYIGEVQRTDAPTLGMIALPELRAHIEKTLKTHGKEVFTNPQEVYHAYERNPKEESDDPRDSIVVGSTCFMPLVREYHAGETGIYDRIEAFGARAVFLALSFGAEVFSTSKEILDFRYTLQDRIEEELLAPSGLGLMLGGAVAPGTIFIDILAYDYYVLLSRLVGLLKDYPKLSTYCVQFRKGGEVIRLTERKE</sequence>
<dbReference type="STRING" id="1702214.AL399_01110"/>
<dbReference type="EMBL" id="LIIK01000003">
    <property type="protein sequence ID" value="KQM09521.1"/>
    <property type="molecule type" value="Genomic_DNA"/>
</dbReference>
<evidence type="ECO:0000313" key="2">
    <source>
        <dbReference type="EMBL" id="KQM09521.1"/>
    </source>
</evidence>
<dbReference type="SMART" id="SM00028">
    <property type="entry name" value="TPR"/>
    <property type="match status" value="2"/>
</dbReference>
<comment type="caution">
    <text evidence="2">The sequence shown here is derived from an EMBL/GenBank/DDBJ whole genome shotgun (WGS) entry which is preliminary data.</text>
</comment>
<evidence type="ECO:0000256" key="1">
    <source>
        <dbReference type="PROSITE-ProRule" id="PRU00339"/>
    </source>
</evidence>
<dbReference type="PROSITE" id="PS50005">
    <property type="entry name" value="TPR"/>
    <property type="match status" value="1"/>
</dbReference>
<dbReference type="PATRIC" id="fig|1702214.3.peg.1695"/>
<dbReference type="Gene3D" id="1.25.40.10">
    <property type="entry name" value="Tetratricopeptide repeat domain"/>
    <property type="match status" value="1"/>
</dbReference>
<dbReference type="InterPro" id="IPR019734">
    <property type="entry name" value="TPR_rpt"/>
</dbReference>
<reference evidence="2" key="1">
    <citation type="submission" date="2015-08" db="EMBL/GenBank/DDBJ databases">
        <title>Candidatus Bacteriodes Periocalifornicus.</title>
        <authorList>
            <person name="McLean J.S."/>
            <person name="Kelley S."/>
        </authorList>
    </citation>
    <scope>NUCLEOTIDE SEQUENCE [LARGE SCALE GENOMIC DNA]</scope>
    <source>
        <strain evidence="2">12B</strain>
    </source>
</reference>
<dbReference type="Proteomes" id="UP000054172">
    <property type="component" value="Unassembled WGS sequence"/>
</dbReference>
<accession>A0A0Q4BB48</accession>
<keyword evidence="3" id="KW-1185">Reference proteome</keyword>
<feature type="repeat" description="TPR" evidence="1">
    <location>
        <begin position="69"/>
        <end position="102"/>
    </location>
</feature>
<dbReference type="SUPFAM" id="SSF48452">
    <property type="entry name" value="TPR-like"/>
    <property type="match status" value="1"/>
</dbReference>